<feature type="chain" id="PRO_5012984070" evidence="2">
    <location>
        <begin position="22"/>
        <end position="468"/>
    </location>
</feature>
<comment type="caution">
    <text evidence="3">The sequence shown here is derived from an EMBL/GenBank/DDBJ whole genome shotgun (WGS) entry which is preliminary data.</text>
</comment>
<gene>
    <name evidence="3" type="ORF">FisN_20Hh196</name>
</gene>
<keyword evidence="2" id="KW-0732">Signal</keyword>
<feature type="signal peptide" evidence="2">
    <location>
        <begin position="1"/>
        <end position="21"/>
    </location>
</feature>
<proteinExistence type="predicted"/>
<dbReference type="OrthoDB" id="49186at2759"/>
<feature type="compositionally biased region" description="Polar residues" evidence="1">
    <location>
        <begin position="203"/>
        <end position="213"/>
    </location>
</feature>
<feature type="region of interest" description="Disordered" evidence="1">
    <location>
        <begin position="426"/>
        <end position="448"/>
    </location>
</feature>
<dbReference type="AlphaFoldDB" id="A0A1Z5JK05"/>
<feature type="compositionally biased region" description="Low complexity" evidence="1">
    <location>
        <begin position="181"/>
        <end position="192"/>
    </location>
</feature>
<feature type="compositionally biased region" description="Low complexity" evidence="1">
    <location>
        <begin position="435"/>
        <end position="448"/>
    </location>
</feature>
<reference evidence="3 4" key="1">
    <citation type="journal article" date="2015" name="Plant Cell">
        <title>Oil accumulation by the oleaginous diatom Fistulifera solaris as revealed by the genome and transcriptome.</title>
        <authorList>
            <person name="Tanaka T."/>
            <person name="Maeda Y."/>
            <person name="Veluchamy A."/>
            <person name="Tanaka M."/>
            <person name="Abida H."/>
            <person name="Marechal E."/>
            <person name="Bowler C."/>
            <person name="Muto M."/>
            <person name="Sunaga Y."/>
            <person name="Tanaka M."/>
            <person name="Yoshino T."/>
            <person name="Taniguchi T."/>
            <person name="Fukuda Y."/>
            <person name="Nemoto M."/>
            <person name="Matsumoto M."/>
            <person name="Wong P.S."/>
            <person name="Aburatani S."/>
            <person name="Fujibuchi W."/>
        </authorList>
    </citation>
    <scope>NUCLEOTIDE SEQUENCE [LARGE SCALE GENOMIC DNA]</scope>
    <source>
        <strain evidence="3 4">JPCC DA0580</strain>
    </source>
</reference>
<dbReference type="EMBL" id="BDSP01000076">
    <property type="protein sequence ID" value="GAX14182.1"/>
    <property type="molecule type" value="Genomic_DNA"/>
</dbReference>
<feature type="compositionally biased region" description="Polar residues" evidence="1">
    <location>
        <begin position="227"/>
        <end position="269"/>
    </location>
</feature>
<evidence type="ECO:0000313" key="4">
    <source>
        <dbReference type="Proteomes" id="UP000198406"/>
    </source>
</evidence>
<sequence length="468" mass="52160">MRSNGILLVSSWLHLIPLARGAISGRILNTRAIEYPSYRFRPYSTLDEDVVPIAESLGYDEQSWNALGSNPWEFYSFETIESDGSRKVVDAIQDLGFNETVWDCYINHYRDFSWQELANEGVVVFAVILGWNEEMWDGMTSSPETEFMLWDKLNLGQQQAAIEFCFTQEIWDGVNIEDWESSTSEGSSPDSPVAAPVTPPSLAPSQSPITVTKSPVMDENTPAPVAQENNEPTSRPTNAPTSQQNTPQTDPPTSGSQETASPSQAQQNGEDAPSIPSVDEIRYVVWGDLSEDKKKLASELGYDKDTWNTPGTADIEYYSIEGLAEAERQVDIDNISEMGFSEEQWDCYVHHYISFSWEALESVGVDSHFTSLGWSQSSWDGETDEVPASEEKSWDELTEEERSGAVGLCYIHQTWDGYSLDDPEWKSIASQNPESGADSPSESASSRRSVASWLSLLTITYIFTSSLL</sequence>
<keyword evidence="4" id="KW-1185">Reference proteome</keyword>
<feature type="region of interest" description="Disordered" evidence="1">
    <location>
        <begin position="179"/>
        <end position="276"/>
    </location>
</feature>
<protein>
    <submittedName>
        <fullName evidence="3">Uncharacterized protein</fullName>
    </submittedName>
</protein>
<organism evidence="3 4">
    <name type="scientific">Fistulifera solaris</name>
    <name type="common">Oleaginous diatom</name>
    <dbReference type="NCBI Taxonomy" id="1519565"/>
    <lineage>
        <taxon>Eukaryota</taxon>
        <taxon>Sar</taxon>
        <taxon>Stramenopiles</taxon>
        <taxon>Ochrophyta</taxon>
        <taxon>Bacillariophyta</taxon>
        <taxon>Bacillariophyceae</taxon>
        <taxon>Bacillariophycidae</taxon>
        <taxon>Naviculales</taxon>
        <taxon>Naviculaceae</taxon>
        <taxon>Fistulifera</taxon>
    </lineage>
</organism>
<accession>A0A1Z5JK05</accession>
<name>A0A1Z5JK05_FISSO</name>
<evidence type="ECO:0000256" key="2">
    <source>
        <dbReference type="SAM" id="SignalP"/>
    </source>
</evidence>
<evidence type="ECO:0000313" key="3">
    <source>
        <dbReference type="EMBL" id="GAX14182.1"/>
    </source>
</evidence>
<evidence type="ECO:0000256" key="1">
    <source>
        <dbReference type="SAM" id="MobiDB-lite"/>
    </source>
</evidence>
<dbReference type="Proteomes" id="UP000198406">
    <property type="component" value="Unassembled WGS sequence"/>
</dbReference>
<dbReference type="InParanoid" id="A0A1Z5JK05"/>